<keyword evidence="5 9" id="KW-0808">Transferase</keyword>
<evidence type="ECO:0000256" key="4">
    <source>
        <dbReference type="ARBA" id="ARBA00012975"/>
    </source>
</evidence>
<evidence type="ECO:0000313" key="12">
    <source>
        <dbReference type="EMBL" id="AJO53276.1"/>
    </source>
</evidence>
<evidence type="ECO:0000256" key="5">
    <source>
        <dbReference type="ARBA" id="ARBA00022679"/>
    </source>
</evidence>
<dbReference type="FunFam" id="3.40.47.10:FF:000025">
    <property type="entry name" value="Chalcone synthase 2"/>
    <property type="match status" value="1"/>
</dbReference>
<protein>
    <recommendedName>
        <fullName evidence="4">chalcone synthase</fullName>
        <ecNumber evidence="4">2.3.1.74</ecNumber>
    </recommendedName>
</protein>
<dbReference type="PANTHER" id="PTHR11877:SF80">
    <property type="entry name" value="CHALCONE SYNTHASE 1"/>
    <property type="match status" value="1"/>
</dbReference>
<name>A0A0C5CFR9_POGCB</name>
<evidence type="ECO:0000256" key="3">
    <source>
        <dbReference type="ARBA" id="ARBA00005531"/>
    </source>
</evidence>
<evidence type="ECO:0000256" key="9">
    <source>
        <dbReference type="RuleBase" id="RU003633"/>
    </source>
</evidence>
<dbReference type="CDD" id="cd00831">
    <property type="entry name" value="CHS_like"/>
    <property type="match status" value="1"/>
</dbReference>
<keyword evidence="7 9" id="KW-0012">Acyltransferase</keyword>
<evidence type="ECO:0000256" key="2">
    <source>
        <dbReference type="ARBA" id="ARBA00004966"/>
    </source>
</evidence>
<dbReference type="GO" id="GO:0030639">
    <property type="term" value="P:polyketide biosynthetic process"/>
    <property type="evidence" value="ECO:0007669"/>
    <property type="project" value="TreeGrafter"/>
</dbReference>
<dbReference type="GO" id="GO:0009813">
    <property type="term" value="P:flavonoid biosynthetic process"/>
    <property type="evidence" value="ECO:0007669"/>
    <property type="project" value="UniProtKB-UniPathway"/>
</dbReference>
<evidence type="ECO:0000256" key="6">
    <source>
        <dbReference type="ARBA" id="ARBA00023241"/>
    </source>
</evidence>
<dbReference type="InterPro" id="IPR001099">
    <property type="entry name" value="Chalcone/stilbene_synt_N"/>
</dbReference>
<feature type="active site" description="Acyl-thioester intermediate" evidence="8">
    <location>
        <position position="164"/>
    </location>
</feature>
<dbReference type="EC" id="2.3.1.74" evidence="4"/>
<evidence type="ECO:0000256" key="8">
    <source>
        <dbReference type="PIRSR" id="PIRSR000451-1"/>
    </source>
</evidence>
<sequence length="391" mass="42884">MTTVEEVRKSQRGHGPAAILAIGTATPSNPIDQTTYPDYYFRITNSEHEIDLKKKFRRLCENSMIKKRHMHLTEELLKENPNMSSFTLPSLDARQDILAVEIPKLANEAAQKAIKEWGQPISKITHLIFCSAVAVEMPGDEYHLINLIGLAPSVKCFKIHEHGCFAGATVLRLAKDLTENNAGARVLVVCAEMFSIVAFRGPSPNKLENLVGQAIFSDGAAAVIVGSDPVVGVERPLFEMVSTVQTLIPDSRYAIHGRLQETGFYFELRRDVPDLISMNIEKSLKEAFDPLGISDWNSIFWAVHPGGAAILNQVEKKLGLDPMKLGASRHVLSEYGNMLSTCVLFVLDEMRRVSAKDGLGSTGEGLDWGAVIGFGPGPTIDIVVLHSVPIN</sequence>
<comment type="function">
    <text evidence="1">The primary product of this enzyme is 4,2',4',6'-tetrahydroxychalcone (also termed naringenin-chalcone or chalcone) which can under specific conditions spontaneously isomerize into naringenin.</text>
</comment>
<dbReference type="PIRSF" id="PIRSF000451">
    <property type="entry name" value="PKS_III"/>
    <property type="match status" value="1"/>
</dbReference>
<dbReference type="GO" id="GO:0042803">
    <property type="term" value="F:protein homodimerization activity"/>
    <property type="evidence" value="ECO:0007669"/>
    <property type="project" value="UniProtKB-ARBA"/>
</dbReference>
<dbReference type="InterPro" id="IPR016039">
    <property type="entry name" value="Thiolase-like"/>
</dbReference>
<dbReference type="FunFam" id="3.40.47.10:FF:000014">
    <property type="entry name" value="Chalcone synthase 1"/>
    <property type="match status" value="1"/>
</dbReference>
<dbReference type="AlphaFoldDB" id="A0A0C5CFR9"/>
<evidence type="ECO:0000256" key="7">
    <source>
        <dbReference type="ARBA" id="ARBA00023315"/>
    </source>
</evidence>
<dbReference type="EMBL" id="KJ768877">
    <property type="protein sequence ID" value="AJO53276.1"/>
    <property type="molecule type" value="mRNA"/>
</dbReference>
<evidence type="ECO:0000259" key="10">
    <source>
        <dbReference type="Pfam" id="PF00195"/>
    </source>
</evidence>
<gene>
    <name evidence="12" type="primary">CHSL1</name>
</gene>
<dbReference type="Pfam" id="PF02797">
    <property type="entry name" value="Chal_sti_synt_C"/>
    <property type="match status" value="1"/>
</dbReference>
<organism evidence="12">
    <name type="scientific">Pogostemon cablin</name>
    <name type="common">Patchouli</name>
    <name type="synonym">Mentha cablin</name>
    <dbReference type="NCBI Taxonomy" id="28511"/>
    <lineage>
        <taxon>Eukaryota</taxon>
        <taxon>Viridiplantae</taxon>
        <taxon>Streptophyta</taxon>
        <taxon>Embryophyta</taxon>
        <taxon>Tracheophyta</taxon>
        <taxon>Spermatophyta</taxon>
        <taxon>Magnoliopsida</taxon>
        <taxon>eudicotyledons</taxon>
        <taxon>Gunneridae</taxon>
        <taxon>Pentapetalae</taxon>
        <taxon>asterids</taxon>
        <taxon>lamiids</taxon>
        <taxon>Lamiales</taxon>
        <taxon>Lamiaceae</taxon>
        <taxon>Lamioideae</taxon>
        <taxon>Pogostemoneae</taxon>
        <taxon>Pogostemon</taxon>
    </lineage>
</organism>
<evidence type="ECO:0000256" key="1">
    <source>
        <dbReference type="ARBA" id="ARBA00002969"/>
    </source>
</evidence>
<dbReference type="Gene3D" id="3.40.47.10">
    <property type="match status" value="2"/>
</dbReference>
<dbReference type="GO" id="GO:0016210">
    <property type="term" value="F:naringenin-chalcone synthase activity"/>
    <property type="evidence" value="ECO:0007669"/>
    <property type="project" value="UniProtKB-EC"/>
</dbReference>
<dbReference type="UniPathway" id="UPA00154"/>
<dbReference type="Pfam" id="PF00195">
    <property type="entry name" value="Chal_sti_synt_N"/>
    <property type="match status" value="1"/>
</dbReference>
<dbReference type="SUPFAM" id="SSF53901">
    <property type="entry name" value="Thiolase-like"/>
    <property type="match status" value="2"/>
</dbReference>
<proteinExistence type="evidence at transcript level"/>
<evidence type="ECO:0000259" key="11">
    <source>
        <dbReference type="Pfam" id="PF02797"/>
    </source>
</evidence>
<reference evidence="12" key="1">
    <citation type="journal article" date="2015" name="Biol. Plant.">
        <title>Characterization of genes coding phenylalanine ammonia lyase and chalcone synthase in four Pogostemon cablin cultivars.</title>
        <authorList>
            <person name="Zeng S."/>
            <person name="Ouyang P."/>
            <person name="Mo X."/>
            <person name="Wang Y."/>
        </authorList>
    </citation>
    <scope>NUCLEOTIDE SEQUENCE</scope>
    <source>
        <strain evidence="12">A</strain>
    </source>
</reference>
<dbReference type="InterPro" id="IPR011141">
    <property type="entry name" value="Polyketide_synthase_type-III"/>
</dbReference>
<accession>A0A0C5CFR9</accession>
<feature type="domain" description="Chalcone/stilbene synthase N-terminal" evidence="10">
    <location>
        <begin position="5"/>
        <end position="229"/>
    </location>
</feature>
<comment type="similarity">
    <text evidence="3 9">Belongs to the thiolase-like superfamily. Chalcone/stilbene synthases family.</text>
</comment>
<feature type="domain" description="Chalcone/stilbene synthase C-terminal" evidence="11">
    <location>
        <begin position="239"/>
        <end position="389"/>
    </location>
</feature>
<dbReference type="InterPro" id="IPR012328">
    <property type="entry name" value="Chalcone/stilbene_synt_C"/>
</dbReference>
<dbReference type="PANTHER" id="PTHR11877">
    <property type="entry name" value="HYDROXYMETHYLGLUTARYL-COA SYNTHASE"/>
    <property type="match status" value="1"/>
</dbReference>
<keyword evidence="6" id="KW-0284">Flavonoid biosynthesis</keyword>
<comment type="pathway">
    <text evidence="2">Secondary metabolite biosynthesis; flavonoid biosynthesis.</text>
</comment>